<feature type="region of interest" description="Disordered" evidence="1">
    <location>
        <begin position="83"/>
        <end position="103"/>
    </location>
</feature>
<name>E3KER3_PUCGT</name>
<dbReference type="EMBL" id="DS178283">
    <property type="protein sequence ID" value="EFP82767.2"/>
    <property type="molecule type" value="Genomic_DNA"/>
</dbReference>
<proteinExistence type="predicted"/>
<dbReference type="OrthoDB" id="2246127at2759"/>
<gene>
    <name evidence="2" type="ORF">PGTG_08963</name>
</gene>
<dbReference type="KEGG" id="pgr:PGTG_08963"/>
<dbReference type="GeneID" id="10530150"/>
<dbReference type="VEuPathDB" id="FungiDB:PGTG_08963"/>
<accession>E3KER3</accession>
<feature type="compositionally biased region" description="Polar residues" evidence="1">
    <location>
        <begin position="87"/>
        <end position="97"/>
    </location>
</feature>
<reference evidence="3" key="2">
    <citation type="journal article" date="2011" name="Proc. Natl. Acad. Sci. U.S.A.">
        <title>Obligate biotrophy features unraveled by the genomic analysis of rust fungi.</title>
        <authorList>
            <person name="Duplessis S."/>
            <person name="Cuomo C.A."/>
            <person name="Lin Y.-C."/>
            <person name="Aerts A."/>
            <person name="Tisserant E."/>
            <person name="Veneault-Fourrey C."/>
            <person name="Joly D.L."/>
            <person name="Hacquard S."/>
            <person name="Amselem J."/>
            <person name="Cantarel B.L."/>
            <person name="Chiu R."/>
            <person name="Coutinho P.M."/>
            <person name="Feau N."/>
            <person name="Field M."/>
            <person name="Frey P."/>
            <person name="Gelhaye E."/>
            <person name="Goldberg J."/>
            <person name="Grabherr M.G."/>
            <person name="Kodira C.D."/>
            <person name="Kohler A."/>
            <person name="Kuees U."/>
            <person name="Lindquist E.A."/>
            <person name="Lucas S.M."/>
            <person name="Mago R."/>
            <person name="Mauceli E."/>
            <person name="Morin E."/>
            <person name="Murat C."/>
            <person name="Pangilinan J.L."/>
            <person name="Park R."/>
            <person name="Pearson M."/>
            <person name="Quesneville H."/>
            <person name="Rouhier N."/>
            <person name="Sakthikumar S."/>
            <person name="Salamov A.A."/>
            <person name="Schmutz J."/>
            <person name="Selles B."/>
            <person name="Shapiro H."/>
            <person name="Tanguay P."/>
            <person name="Tuskan G.A."/>
            <person name="Henrissat B."/>
            <person name="Van de Peer Y."/>
            <person name="Rouze P."/>
            <person name="Ellis J.G."/>
            <person name="Dodds P.N."/>
            <person name="Schein J.E."/>
            <person name="Zhong S."/>
            <person name="Hamelin R.C."/>
            <person name="Grigoriev I.V."/>
            <person name="Szabo L.J."/>
            <person name="Martin F."/>
        </authorList>
    </citation>
    <scope>NUCLEOTIDE SEQUENCE [LARGE SCALE GENOMIC DNA]</scope>
    <source>
        <strain evidence="3">CRL 75-36-700-3 / race SCCL</strain>
    </source>
</reference>
<keyword evidence="3" id="KW-1185">Reference proteome</keyword>
<protein>
    <submittedName>
        <fullName evidence="2">Uncharacterized protein</fullName>
    </submittedName>
</protein>
<dbReference type="Proteomes" id="UP000008783">
    <property type="component" value="Unassembled WGS sequence"/>
</dbReference>
<dbReference type="PANTHER" id="PTHR31912:SF34">
    <property type="entry name" value="NOTOCHORD-RELATED PROTEIN"/>
    <property type="match status" value="1"/>
</dbReference>
<dbReference type="PANTHER" id="PTHR31912">
    <property type="entry name" value="IP13529P"/>
    <property type="match status" value="1"/>
</dbReference>
<evidence type="ECO:0000256" key="1">
    <source>
        <dbReference type="SAM" id="MobiDB-lite"/>
    </source>
</evidence>
<dbReference type="RefSeq" id="XP_003327186.2">
    <property type="nucleotide sequence ID" value="XM_003327138.2"/>
</dbReference>
<evidence type="ECO:0000313" key="3">
    <source>
        <dbReference type="Proteomes" id="UP000008783"/>
    </source>
</evidence>
<dbReference type="STRING" id="418459.E3KER3"/>
<reference key="1">
    <citation type="submission" date="2007-01" db="EMBL/GenBank/DDBJ databases">
        <title>The Genome Sequence of Puccinia graminis f. sp. tritici Strain CRL 75-36-700-3.</title>
        <authorList>
            <consortium name="The Broad Institute Genome Sequencing Platform"/>
            <person name="Birren B."/>
            <person name="Lander E."/>
            <person name="Galagan J."/>
            <person name="Nusbaum C."/>
            <person name="Devon K."/>
            <person name="Cuomo C."/>
            <person name="Jaffe D."/>
            <person name="Butler J."/>
            <person name="Alvarez P."/>
            <person name="Gnerre S."/>
            <person name="Grabherr M."/>
            <person name="Mauceli E."/>
            <person name="Brockman W."/>
            <person name="Young S."/>
            <person name="LaButti K."/>
            <person name="Sykes S."/>
            <person name="DeCaprio D."/>
            <person name="Crawford M."/>
            <person name="Koehrsen M."/>
            <person name="Engels R."/>
            <person name="Montgomery P."/>
            <person name="Pearson M."/>
            <person name="Howarth C."/>
            <person name="Larson L."/>
            <person name="White J."/>
            <person name="Zeng Q."/>
            <person name="Kodira C."/>
            <person name="Yandava C."/>
            <person name="Alvarado L."/>
            <person name="O'Leary S."/>
            <person name="Szabo L."/>
            <person name="Dean R."/>
            <person name="Schein J."/>
        </authorList>
    </citation>
    <scope>NUCLEOTIDE SEQUENCE</scope>
    <source>
        <strain>CRL 75-36-700-3</strain>
    </source>
</reference>
<dbReference type="AlphaFoldDB" id="E3KER3"/>
<sequence length="1033" mass="115781">MAANRHIHEATAAHQAEVERRAQMAQAEEESAELLARGPPDMQWTSALDEPPEHHPLSDVAPSELQDDLHFINEDKYFDNPAVPRSVASSNWSTSSEDGGWDGMVPDDVPPVDYQTPHTAGTSERSRTKGVKNPEWWPFRAKEYLISSLVIGHTRTIISRMLYQHIKLMFILCGTLLPDWTTVRRGKAKLRKMIGMDVIGRRSVLNRPVHYLSLKATLGLELANPQVEPHLHYYPELTEGRAVSRLSQSSKWLKELGPNTRAQMVQHGGHDYYLHELVELKSSLIVVPAYFCEFKGKMYGLCQTPEIRACDQTGQLIFSITKDPPFDSPRLTRIAVEEFGMEYPSMTVEGGGLMSNLCGNQIYEIGHDCDPIGPIFNPWRLKAAGRVIRHLPICLYADDTSGNSSKKWNKHISYYFTLAGLPPKLTNQHFNCHFLSTSNSAGAMELAEGIVDELMDLINDSCVAYDSGIGEEVLVTSTLLCFLADSPMHAEITSTVMPGNSRNPCRACDLSISHDGYWIKNGLRSWIGIIANCYLLWDIAKQPRTKTRVGVLGGDLGVKDSVNNEILLLKYSILSNGDAATPANQAFTNRIAEIDCSDQARLFNPFFRVPGKFHPSASDFDGCADTPVEVLHVFLLGIVKYMVRDVMGRVPPAELGIIEGWYRALRTTSLNIPSLSPYYMAKHSSNFVGKEFKIVLQSAPFVLFNYFDEKERLAWGALCQLAPLVFQTKIEDMDSYLAELRFHIRKFMFYIIRTTAQWVNKPKFHMLVHLPDSIERFGPASLFATEKFESYNGVLRNASIHSNRQSPGKDIAITFANYKTIRHLACGGLFKHPKHPNVYIAAGSEVARLFVDNPLIQKSMDYNHSVPSRGGSFPYPLNARLPPEEKTQIPPPLQLHLPGQKLFQVVGFQLNAHRALRKGVFVLDVESTINFQHNCHAGGCEVTPTGMVWIEREESEENNNTAAHRNAVHYLVNSLEIPGARALRLWADIPLGEDEVSQLIPMLKEGLAVWLNREDEDGSEVEYFDAPLGGEGE</sequence>
<dbReference type="HOGENOM" id="CLU_004591_1_1_1"/>
<feature type="compositionally biased region" description="Basic and acidic residues" evidence="1">
    <location>
        <begin position="1"/>
        <end position="22"/>
    </location>
</feature>
<dbReference type="InParanoid" id="E3KER3"/>
<organism evidence="2 3">
    <name type="scientific">Puccinia graminis f. sp. tritici (strain CRL 75-36-700-3 / race SCCL)</name>
    <name type="common">Black stem rust fungus</name>
    <dbReference type="NCBI Taxonomy" id="418459"/>
    <lineage>
        <taxon>Eukaryota</taxon>
        <taxon>Fungi</taxon>
        <taxon>Dikarya</taxon>
        <taxon>Basidiomycota</taxon>
        <taxon>Pucciniomycotina</taxon>
        <taxon>Pucciniomycetes</taxon>
        <taxon>Pucciniales</taxon>
        <taxon>Pucciniaceae</taxon>
        <taxon>Puccinia</taxon>
    </lineage>
</organism>
<evidence type="ECO:0000313" key="2">
    <source>
        <dbReference type="EMBL" id="EFP82767.2"/>
    </source>
</evidence>
<feature type="region of interest" description="Disordered" evidence="1">
    <location>
        <begin position="1"/>
        <end position="60"/>
    </location>
</feature>